<comment type="caution">
    <text evidence="1">The sequence shown here is derived from an EMBL/GenBank/DDBJ whole genome shotgun (WGS) entry which is preliminary data.</text>
</comment>
<dbReference type="Proteomes" id="UP000822476">
    <property type="component" value="Unassembled WGS sequence"/>
</dbReference>
<evidence type="ECO:0000313" key="1">
    <source>
        <dbReference type="EMBL" id="KAF7257296.1"/>
    </source>
</evidence>
<organism evidence="1 2">
    <name type="scientific">Paragonimus skrjabini miyazakii</name>
    <dbReference type="NCBI Taxonomy" id="59628"/>
    <lineage>
        <taxon>Eukaryota</taxon>
        <taxon>Metazoa</taxon>
        <taxon>Spiralia</taxon>
        <taxon>Lophotrochozoa</taxon>
        <taxon>Platyhelminthes</taxon>
        <taxon>Trematoda</taxon>
        <taxon>Digenea</taxon>
        <taxon>Plagiorchiida</taxon>
        <taxon>Troglotremata</taxon>
        <taxon>Troglotrematidae</taxon>
        <taxon>Paragonimus</taxon>
    </lineage>
</organism>
<sequence length="157" mass="17513">MSVNELRDEVSSKCGSLGTSADRRELKLARIRIQQLELQLTSKDKMEQCRIEYEKGVKKLNEQAENVLSDHSVGKPLLSSLPQSSSSPVKPHCCAMGQGCNKRLDVQSYVNSLPDRAPSTKPTDQVLRIRSEHHRKLGSISSSKTSSVFVWGFPRMS</sequence>
<protein>
    <submittedName>
        <fullName evidence="1">Uncharacterized protein</fullName>
    </submittedName>
</protein>
<evidence type="ECO:0000313" key="2">
    <source>
        <dbReference type="Proteomes" id="UP000822476"/>
    </source>
</evidence>
<dbReference type="OrthoDB" id="6278773at2759"/>
<dbReference type="AlphaFoldDB" id="A0A8S9YV70"/>
<proteinExistence type="predicted"/>
<dbReference type="EMBL" id="JTDE01002487">
    <property type="protein sequence ID" value="KAF7257296.1"/>
    <property type="molecule type" value="Genomic_DNA"/>
</dbReference>
<accession>A0A8S9YV70</accession>
<keyword evidence="2" id="KW-1185">Reference proteome</keyword>
<gene>
    <name evidence="1" type="ORF">EG68_05666</name>
</gene>
<name>A0A8S9YV70_9TREM</name>
<reference evidence="1" key="1">
    <citation type="submission" date="2019-07" db="EMBL/GenBank/DDBJ databases">
        <title>Annotation for the trematode Paragonimus miyazaki's.</title>
        <authorList>
            <person name="Choi Y.-J."/>
        </authorList>
    </citation>
    <scope>NUCLEOTIDE SEQUENCE</scope>
    <source>
        <strain evidence="1">Japan</strain>
    </source>
</reference>